<gene>
    <name evidence="3" type="ORF">MMEN_LOCUS7205</name>
</gene>
<proteinExistence type="inferred from homology"/>
<name>A0A8S4B0L6_9TELE</name>
<dbReference type="GO" id="GO:0005634">
    <property type="term" value="C:nucleus"/>
    <property type="evidence" value="ECO:0007669"/>
    <property type="project" value="TreeGrafter"/>
</dbReference>
<dbReference type="InterPro" id="IPR007757">
    <property type="entry name" value="MT-A70-like"/>
</dbReference>
<feature type="region of interest" description="Disordered" evidence="2">
    <location>
        <begin position="327"/>
        <end position="346"/>
    </location>
</feature>
<dbReference type="PROSITE" id="PS00092">
    <property type="entry name" value="N6_MTASE"/>
    <property type="match status" value="1"/>
</dbReference>
<protein>
    <submittedName>
        <fullName evidence="3">(Atlantic silverside) hypothetical protein</fullName>
    </submittedName>
</protein>
<evidence type="ECO:0000256" key="1">
    <source>
        <dbReference type="PROSITE-ProRule" id="PRU00489"/>
    </source>
</evidence>
<dbReference type="Pfam" id="PF05063">
    <property type="entry name" value="MT-A70"/>
    <property type="match status" value="2"/>
</dbReference>
<sequence length="499" mass="55341">MSVLCASSSGWLLDARALIDRGHATCVRWTGGRKSHVKCSFKEQCFQVLTSHGCHGNSAALEANNTETVERTDKQPKKRKRKQGALNQGEIDSQAFHEKIRSVVLEGTKSLLESARSLGYLNGHAETVKEPVPCHECSLAALCEMAKELPLAEDEEQQECSQALATEGGSTSHVDLFSRVTENKEDRGAVVSLMGEEYVIPPRSAFLLSDFTRTQPLVQYGRRYDLIVMDPPWENKSVKRSRRYSSLPSSQLKRLPIPLLASPGCLVVTWVTNRPSHRRFVREELYPHWGVQVVAEWFWVKVTTSGQLVFPLDSPHKKPYETLVLGRYRPPADTPESSSDVAEPPVEDGRLIVSVPSVLHSHKPSLSDSPHKKPYETLVLGRYRPPADTPESSSDVAEPPVEDGRLIVSVPSVLHSHKPSLSEVLRPYVRAEARRLELFARNLQPGWTSWGNEVLKFQHTGYFTLTPSDDPRPGTDPPGGADPDPPQPGSPGKTSLPQP</sequence>
<evidence type="ECO:0000313" key="3">
    <source>
        <dbReference type="EMBL" id="CAG5896194.1"/>
    </source>
</evidence>
<dbReference type="GO" id="GO:0008173">
    <property type="term" value="F:RNA methyltransferase activity"/>
    <property type="evidence" value="ECO:0007669"/>
    <property type="project" value="TreeGrafter"/>
</dbReference>
<evidence type="ECO:0000256" key="2">
    <source>
        <dbReference type="SAM" id="MobiDB-lite"/>
    </source>
</evidence>
<reference evidence="3" key="1">
    <citation type="submission" date="2021-05" db="EMBL/GenBank/DDBJ databases">
        <authorList>
            <person name="Tigano A."/>
        </authorList>
    </citation>
    <scope>NUCLEOTIDE SEQUENCE</scope>
</reference>
<organism evidence="3 4">
    <name type="scientific">Menidia menidia</name>
    <name type="common">Atlantic silverside</name>
    <dbReference type="NCBI Taxonomy" id="238744"/>
    <lineage>
        <taxon>Eukaryota</taxon>
        <taxon>Metazoa</taxon>
        <taxon>Chordata</taxon>
        <taxon>Craniata</taxon>
        <taxon>Vertebrata</taxon>
        <taxon>Euteleostomi</taxon>
        <taxon>Actinopterygii</taxon>
        <taxon>Neopterygii</taxon>
        <taxon>Teleostei</taxon>
        <taxon>Neoteleostei</taxon>
        <taxon>Acanthomorphata</taxon>
        <taxon>Ovalentaria</taxon>
        <taxon>Atherinomorphae</taxon>
        <taxon>Atheriniformes</taxon>
        <taxon>Atherinopsidae</taxon>
        <taxon>Menidiinae</taxon>
        <taxon>Menidia</taxon>
    </lineage>
</organism>
<keyword evidence="4" id="KW-1185">Reference proteome</keyword>
<evidence type="ECO:0000313" key="4">
    <source>
        <dbReference type="Proteomes" id="UP000677803"/>
    </source>
</evidence>
<dbReference type="PANTHER" id="PTHR12829">
    <property type="entry name" value="N6-ADENOSINE-METHYLTRANSFERASE"/>
    <property type="match status" value="1"/>
</dbReference>
<feature type="region of interest" description="Disordered" evidence="2">
    <location>
        <begin position="65"/>
        <end position="88"/>
    </location>
</feature>
<comment type="caution">
    <text evidence="3">The sequence shown here is derived from an EMBL/GenBank/DDBJ whole genome shotgun (WGS) entry which is preliminary data.</text>
</comment>
<dbReference type="InterPro" id="IPR002052">
    <property type="entry name" value="DNA_methylase_N6_adenine_CS"/>
</dbReference>
<dbReference type="GO" id="GO:0032259">
    <property type="term" value="P:methylation"/>
    <property type="evidence" value="ECO:0007669"/>
    <property type="project" value="InterPro"/>
</dbReference>
<dbReference type="GO" id="GO:0003676">
    <property type="term" value="F:nucleic acid binding"/>
    <property type="evidence" value="ECO:0007669"/>
    <property type="project" value="InterPro"/>
</dbReference>
<dbReference type="PANTHER" id="PTHR12829:SF4">
    <property type="entry name" value="N(6)-ADENINE-SPECIFIC METHYLTRANSFERASE METTL4"/>
    <property type="match status" value="1"/>
</dbReference>
<accession>A0A8S4B0L6</accession>
<dbReference type="OrthoDB" id="61116at2759"/>
<dbReference type="GO" id="GO:0005829">
    <property type="term" value="C:cytosol"/>
    <property type="evidence" value="ECO:0007669"/>
    <property type="project" value="TreeGrafter"/>
</dbReference>
<feature type="region of interest" description="Disordered" evidence="2">
    <location>
        <begin position="382"/>
        <end position="401"/>
    </location>
</feature>
<dbReference type="GO" id="GO:0009007">
    <property type="term" value="F:site-specific DNA-methyltransferase (adenine-specific) activity"/>
    <property type="evidence" value="ECO:0007669"/>
    <property type="project" value="TreeGrafter"/>
</dbReference>
<dbReference type="EMBL" id="CAJRST010006668">
    <property type="protein sequence ID" value="CAG5896194.1"/>
    <property type="molecule type" value="Genomic_DNA"/>
</dbReference>
<feature type="region of interest" description="Disordered" evidence="2">
    <location>
        <begin position="463"/>
        <end position="499"/>
    </location>
</feature>
<dbReference type="AlphaFoldDB" id="A0A8S4B0L6"/>
<dbReference type="Proteomes" id="UP000677803">
    <property type="component" value="Unassembled WGS sequence"/>
</dbReference>
<dbReference type="PROSITE" id="PS51143">
    <property type="entry name" value="MT_A70"/>
    <property type="match status" value="1"/>
</dbReference>
<comment type="similarity">
    <text evidence="1">Belongs to the MT-A70-like family.</text>
</comment>